<organism evidence="2">
    <name type="scientific">bioreactor metagenome</name>
    <dbReference type="NCBI Taxonomy" id="1076179"/>
    <lineage>
        <taxon>unclassified sequences</taxon>
        <taxon>metagenomes</taxon>
        <taxon>ecological metagenomes</taxon>
    </lineage>
</organism>
<reference evidence="2" key="1">
    <citation type="submission" date="2019-08" db="EMBL/GenBank/DDBJ databases">
        <authorList>
            <person name="Kucharzyk K."/>
            <person name="Murdoch R.W."/>
            <person name="Higgins S."/>
            <person name="Loffler F."/>
        </authorList>
    </citation>
    <scope>NUCLEOTIDE SEQUENCE</scope>
</reference>
<sequence length="249" mass="27885">MKKISLSLIFLLLISNFIAAQKRSLGQFTHDIPGIFSVMLSGVGPAYLFGDVGGRIEDQIFLGSTDWDMTKTRFLYSIGFRQHFPNNFGLKGTLAYGQFAGTDEGTSNPTRGYSFTSDITEISLQSEYTLYGGPYARRRTPNLVYIFAGAGILSYQPILIRDGGPRPIDTVNGPGITPVMPFGIGYQYRFSTRFSLGAEFGWRYTFTDYLDCVTTPNSRNNDVLSNLNFTLTYKVYGDVPDDKCNCNWW</sequence>
<dbReference type="SUPFAM" id="SSF56925">
    <property type="entry name" value="OMPA-like"/>
    <property type="match status" value="1"/>
</dbReference>
<feature type="domain" description="DUF6089" evidence="1">
    <location>
        <begin position="106"/>
        <end position="223"/>
    </location>
</feature>
<protein>
    <recommendedName>
        <fullName evidence="1">DUF6089 domain-containing protein</fullName>
    </recommendedName>
</protein>
<comment type="caution">
    <text evidence="2">The sequence shown here is derived from an EMBL/GenBank/DDBJ whole genome shotgun (WGS) entry which is preliminary data.</text>
</comment>
<evidence type="ECO:0000259" key="1">
    <source>
        <dbReference type="Pfam" id="PF19573"/>
    </source>
</evidence>
<dbReference type="AlphaFoldDB" id="A0A645FMN5"/>
<dbReference type="InterPro" id="IPR045743">
    <property type="entry name" value="DUF6089"/>
</dbReference>
<dbReference type="InterPro" id="IPR011250">
    <property type="entry name" value="OMP/PagP_B-barrel"/>
</dbReference>
<gene>
    <name evidence="2" type="ORF">SDC9_162255</name>
</gene>
<name>A0A645FMN5_9ZZZZ</name>
<evidence type="ECO:0000313" key="2">
    <source>
        <dbReference type="EMBL" id="MPN14926.1"/>
    </source>
</evidence>
<dbReference type="Pfam" id="PF19573">
    <property type="entry name" value="DUF6089"/>
    <property type="match status" value="1"/>
</dbReference>
<proteinExistence type="predicted"/>
<dbReference type="EMBL" id="VSSQ01061621">
    <property type="protein sequence ID" value="MPN14926.1"/>
    <property type="molecule type" value="Genomic_DNA"/>
</dbReference>
<accession>A0A645FMN5</accession>